<name>A0A7C2BL20_9CREN</name>
<evidence type="ECO:0000256" key="3">
    <source>
        <dbReference type="ARBA" id="ARBA00023115"/>
    </source>
</evidence>
<comment type="similarity">
    <text evidence="1">Belongs to the spermidine/spermine synthase family.</text>
</comment>
<dbReference type="InterPro" id="IPR030374">
    <property type="entry name" value="PABS"/>
</dbReference>
<evidence type="ECO:0000313" key="6">
    <source>
        <dbReference type="EMBL" id="HEF87537.1"/>
    </source>
</evidence>
<dbReference type="CDD" id="cd02440">
    <property type="entry name" value="AdoMet_MTases"/>
    <property type="match status" value="1"/>
</dbReference>
<dbReference type="PROSITE" id="PS51006">
    <property type="entry name" value="PABS_2"/>
    <property type="match status" value="1"/>
</dbReference>
<dbReference type="GO" id="GO:0008168">
    <property type="term" value="F:methyltransferase activity"/>
    <property type="evidence" value="ECO:0007669"/>
    <property type="project" value="UniProtKB-KW"/>
</dbReference>
<keyword evidence="6" id="KW-0489">Methyltransferase</keyword>
<feature type="active site" description="Proton acceptor" evidence="4">
    <location>
        <position position="211"/>
    </location>
</feature>
<proteinExistence type="inferred from homology"/>
<comment type="caution">
    <text evidence="6">The sequence shown here is derived from an EMBL/GenBank/DDBJ whole genome shotgun (WGS) entry which is preliminary data.</text>
</comment>
<dbReference type="GO" id="GO:0032259">
    <property type="term" value="P:methylation"/>
    <property type="evidence" value="ECO:0007669"/>
    <property type="project" value="UniProtKB-KW"/>
</dbReference>
<dbReference type="EMBL" id="DSJT01000023">
    <property type="protein sequence ID" value="HEF87537.1"/>
    <property type="molecule type" value="Genomic_DNA"/>
</dbReference>
<dbReference type="AlphaFoldDB" id="A0A7C2BL20"/>
<evidence type="ECO:0000256" key="1">
    <source>
        <dbReference type="ARBA" id="ARBA00007867"/>
    </source>
</evidence>
<dbReference type="PANTHER" id="PTHR43317:SF3">
    <property type="entry name" value="BLR2883 PROTEIN"/>
    <property type="match status" value="1"/>
</dbReference>
<feature type="domain" description="PABS" evidence="5">
    <location>
        <begin position="158"/>
        <end position="287"/>
    </location>
</feature>
<dbReference type="InterPro" id="IPR029063">
    <property type="entry name" value="SAM-dependent_MTases_sf"/>
</dbReference>
<accession>A0A7C2BL20</accession>
<evidence type="ECO:0000256" key="4">
    <source>
        <dbReference type="PROSITE-ProRule" id="PRU00354"/>
    </source>
</evidence>
<gene>
    <name evidence="6" type="ORF">ENP55_04485</name>
</gene>
<keyword evidence="3 4" id="KW-0620">Polyamine biosynthesis</keyword>
<dbReference type="SUPFAM" id="SSF53335">
    <property type="entry name" value="S-adenosyl-L-methionine-dependent methyltransferases"/>
    <property type="match status" value="1"/>
</dbReference>
<organism evidence="6">
    <name type="scientific">Thermosphaera aggregans</name>
    <dbReference type="NCBI Taxonomy" id="54254"/>
    <lineage>
        <taxon>Archaea</taxon>
        <taxon>Thermoproteota</taxon>
        <taxon>Thermoprotei</taxon>
        <taxon>Desulfurococcales</taxon>
        <taxon>Desulfurococcaceae</taxon>
        <taxon>Thermosphaera</taxon>
    </lineage>
</organism>
<evidence type="ECO:0000259" key="5">
    <source>
        <dbReference type="PROSITE" id="PS51006"/>
    </source>
</evidence>
<dbReference type="Pfam" id="PF01564">
    <property type="entry name" value="Spermine_synth"/>
    <property type="match status" value="1"/>
</dbReference>
<evidence type="ECO:0000256" key="2">
    <source>
        <dbReference type="ARBA" id="ARBA00022679"/>
    </source>
</evidence>
<sequence length="287" mass="32567">MINPYIFKPVEGYWFTSWLVEVLRNANTCLDVSLDLGLTQVKVCIKDERILIGDTKLDLDYVTPSEEDRVVLLENERIYEVAVSTPRGYYKLKAIGIVLPPTLEINGIHMHRIVGMNPWEDASLKVRKARIGQGSIVLDTCTGLGYTAIASIERGASKVVTVEIDPNVLWVAERNPWSRSLGDERITIVNDDIVDFVKNFEDSSFDRIIHDPPRFSASTGDLYGLDFYRELYRVVKPGGILFHYTGLPGFKSNYSILKGIKNRLEKAGFIRIYFDEESQGFIARKPL</sequence>
<reference evidence="6" key="1">
    <citation type="journal article" date="2020" name="mSystems">
        <title>Genome- and Community-Level Interaction Insights into Carbon Utilization and Element Cycling Functions of Hydrothermarchaeota in Hydrothermal Sediment.</title>
        <authorList>
            <person name="Zhou Z."/>
            <person name="Liu Y."/>
            <person name="Xu W."/>
            <person name="Pan J."/>
            <person name="Luo Z.H."/>
            <person name="Li M."/>
        </authorList>
    </citation>
    <scope>NUCLEOTIDE SEQUENCE [LARGE SCALE GENOMIC DNA]</scope>
    <source>
        <strain evidence="6">SpSt-23</strain>
    </source>
</reference>
<dbReference type="PANTHER" id="PTHR43317">
    <property type="entry name" value="THERMOSPERMINE SYNTHASE ACAULIS5"/>
    <property type="match status" value="1"/>
</dbReference>
<keyword evidence="2 4" id="KW-0808">Transferase</keyword>
<dbReference type="Gene3D" id="3.40.50.150">
    <property type="entry name" value="Vaccinia Virus protein VP39"/>
    <property type="match status" value="1"/>
</dbReference>
<protein>
    <submittedName>
        <fullName evidence="6">Methyltransferase domain-containing protein</fullName>
    </submittedName>
</protein>
<dbReference type="GO" id="GO:0006596">
    <property type="term" value="P:polyamine biosynthetic process"/>
    <property type="evidence" value="ECO:0007669"/>
    <property type="project" value="UniProtKB-UniRule"/>
</dbReference>